<keyword evidence="3" id="KW-1185">Reference proteome</keyword>
<evidence type="ECO:0000313" key="3">
    <source>
        <dbReference type="Proteomes" id="UP000071641"/>
    </source>
</evidence>
<dbReference type="Proteomes" id="UP000071641">
    <property type="component" value="Unassembled WGS sequence"/>
</dbReference>
<sequence>MKEAWRLFISKSGDMLSPRRSKTSLATAGLLALIFLTSSPVHAQTHDAKAYGYSDRYGELTPTEVFSLVKNLDAIVMHYAYRYKPELASSLPRKIIPVQGYTPDRVFIALTGLSKRLNVLADDYGVPKVQSVVREQNKAIPAEVFLLAGSCLDTLAHILSVMEPENSFGDFYNNRTYRRPKTPSDVYALVDLIDRKLIVLLGEQVQQIE</sequence>
<gene>
    <name evidence="2" type="ORF">GCE9029_02180</name>
</gene>
<dbReference type="STRING" id="1796497.GCE9029_02180"/>
<organism evidence="2 3">
    <name type="scientific">Grimontia celer</name>
    <dbReference type="NCBI Taxonomy" id="1796497"/>
    <lineage>
        <taxon>Bacteria</taxon>
        <taxon>Pseudomonadati</taxon>
        <taxon>Pseudomonadota</taxon>
        <taxon>Gammaproteobacteria</taxon>
        <taxon>Vibrionales</taxon>
        <taxon>Vibrionaceae</taxon>
        <taxon>Grimontia</taxon>
    </lineage>
</organism>
<feature type="chain" id="PRO_5007282006" evidence="1">
    <location>
        <begin position="44"/>
        <end position="209"/>
    </location>
</feature>
<evidence type="ECO:0000256" key="1">
    <source>
        <dbReference type="SAM" id="SignalP"/>
    </source>
</evidence>
<evidence type="ECO:0000313" key="2">
    <source>
        <dbReference type="EMBL" id="CZF80756.1"/>
    </source>
</evidence>
<dbReference type="AlphaFoldDB" id="A0A128F3D9"/>
<dbReference type="RefSeq" id="WP_231870081.1">
    <property type="nucleotide sequence ID" value="NZ_FIZX01000002.1"/>
</dbReference>
<name>A0A128F3D9_9GAMM</name>
<accession>A0A128F3D9</accession>
<proteinExistence type="predicted"/>
<keyword evidence="1" id="KW-0732">Signal</keyword>
<feature type="signal peptide" evidence="1">
    <location>
        <begin position="1"/>
        <end position="43"/>
    </location>
</feature>
<protein>
    <submittedName>
        <fullName evidence="2">Uncharacterized protein</fullName>
    </submittedName>
</protein>
<dbReference type="EMBL" id="FIZX01000002">
    <property type="protein sequence ID" value="CZF80756.1"/>
    <property type="molecule type" value="Genomic_DNA"/>
</dbReference>
<reference evidence="3" key="1">
    <citation type="submission" date="2016-02" db="EMBL/GenBank/DDBJ databases">
        <authorList>
            <person name="Rodrigo-Torres Lidia"/>
            <person name="Arahal R.David."/>
        </authorList>
    </citation>
    <scope>NUCLEOTIDE SEQUENCE [LARGE SCALE GENOMIC DNA]</scope>
    <source>
        <strain evidence="3">CECT 9029</strain>
    </source>
</reference>